<reference evidence="2 3" key="1">
    <citation type="submission" date="2014-03" db="EMBL/GenBank/DDBJ databases">
        <title>The genome of Kluyveromyces dobzhanskii.</title>
        <authorList>
            <person name="Nystedt B."/>
            <person name="Astrom S."/>
        </authorList>
    </citation>
    <scope>NUCLEOTIDE SEQUENCE [LARGE SCALE GENOMIC DNA]</scope>
    <source>
        <strain evidence="2 3">CBS 2104</strain>
    </source>
</reference>
<dbReference type="InterPro" id="IPR055100">
    <property type="entry name" value="GNAT_LYC1-like"/>
</dbReference>
<comment type="caution">
    <text evidence="2">The sequence shown here is derived from an EMBL/GenBank/DDBJ whole genome shotgun (WGS) entry which is preliminary data.</text>
</comment>
<evidence type="ECO:0000313" key="3">
    <source>
        <dbReference type="Proteomes" id="UP000031516"/>
    </source>
</evidence>
<protein>
    <submittedName>
        <fullName evidence="2">WGS project CCBQ000000000 data, contig 00102</fullName>
    </submittedName>
</protein>
<dbReference type="PANTHER" id="PTHR34815:SF2">
    <property type="entry name" value="N-ACETYLTRANSFERASE DOMAIN-CONTAINING PROTEIN"/>
    <property type="match status" value="1"/>
</dbReference>
<dbReference type="SUPFAM" id="SSF55729">
    <property type="entry name" value="Acyl-CoA N-acyltransferases (Nat)"/>
    <property type="match status" value="1"/>
</dbReference>
<evidence type="ECO:0000259" key="1">
    <source>
        <dbReference type="Pfam" id="PF22998"/>
    </source>
</evidence>
<proteinExistence type="predicted"/>
<gene>
    <name evidence="2" type="ORF">KLDO_g2239</name>
</gene>
<organism evidence="2 3">
    <name type="scientific">Kluyveromyces dobzhanskii CBS 2104</name>
    <dbReference type="NCBI Taxonomy" id="1427455"/>
    <lineage>
        <taxon>Eukaryota</taxon>
        <taxon>Fungi</taxon>
        <taxon>Dikarya</taxon>
        <taxon>Ascomycota</taxon>
        <taxon>Saccharomycotina</taxon>
        <taxon>Saccharomycetes</taxon>
        <taxon>Saccharomycetales</taxon>
        <taxon>Saccharomycetaceae</taxon>
        <taxon>Kluyveromyces</taxon>
    </lineage>
</organism>
<name>A0A0A8L742_9SACH</name>
<evidence type="ECO:0000313" key="2">
    <source>
        <dbReference type="EMBL" id="CDO93951.1"/>
    </source>
</evidence>
<keyword evidence="3" id="KW-1185">Reference proteome</keyword>
<sequence length="396" mass="45589">MTLMVKFELVEDPEVIRFTHIENGLAWSSDVLTREEYADREHILGQSEVGQLHRCDEHAARFESNAKHLGIRYFVLKDLSLPETSSTSQIVASCETLNRVGWAIVPGTSDVVSVLSVCIGGVFTLKDHRGRGYAKKMIDLLNDHYDSLAESTEDPFLKYMVVFLYSEVGEYYAKMGYKSYHDPLYEVFALDALEKRYCDAVVATAGSPEIRTLGYDDYEDLVERQRQQFKKKMVQANDGSKFIFTLEPTLSIYKWFEDRDIFLSKKFQDEKPERFGATLPDGSHIVWHHSWIARSLYILKVHVDPSQDGSEEDKFAVLLKEAIKECRASTLQFLEFWQDEIPGEKFPKFHTTLRLVESGHNLAKSNGSLSAIRLSPACQREKNECLWLNNTKFCWF</sequence>
<dbReference type="InterPro" id="IPR016181">
    <property type="entry name" value="Acyl_CoA_acyltransferase"/>
</dbReference>
<dbReference type="EMBL" id="CCBQ010000027">
    <property type="protein sequence ID" value="CDO93951.1"/>
    <property type="molecule type" value="Genomic_DNA"/>
</dbReference>
<accession>A0A0A8L742</accession>
<dbReference type="Pfam" id="PF22998">
    <property type="entry name" value="GNAT_LYC1-like"/>
    <property type="match status" value="1"/>
</dbReference>
<feature type="domain" description="LYC1 C-terminal" evidence="1">
    <location>
        <begin position="205"/>
        <end position="396"/>
    </location>
</feature>
<dbReference type="InterPro" id="IPR053013">
    <property type="entry name" value="LAT"/>
</dbReference>
<dbReference type="Proteomes" id="UP000031516">
    <property type="component" value="Unassembled WGS sequence"/>
</dbReference>
<dbReference type="PANTHER" id="PTHR34815">
    <property type="entry name" value="LYSINE ACETYLTRANSFERASE"/>
    <property type="match status" value="1"/>
</dbReference>
<dbReference type="AlphaFoldDB" id="A0A0A8L742"/>
<dbReference type="OrthoDB" id="2020070at2759"/>
<dbReference type="Gene3D" id="3.40.630.30">
    <property type="match status" value="1"/>
</dbReference>